<proteinExistence type="predicted"/>
<dbReference type="Proteomes" id="UP000037386">
    <property type="component" value="Unassembled WGS sequence"/>
</dbReference>
<keyword evidence="2" id="KW-1133">Transmembrane helix</keyword>
<keyword evidence="2" id="KW-0812">Transmembrane</keyword>
<evidence type="ECO:0000256" key="1">
    <source>
        <dbReference type="SAM" id="Coils"/>
    </source>
</evidence>
<keyword evidence="1" id="KW-0175">Coiled coil</keyword>
<keyword evidence="2" id="KW-0472">Membrane</keyword>
<feature type="transmembrane region" description="Helical" evidence="2">
    <location>
        <begin position="12"/>
        <end position="33"/>
    </location>
</feature>
<organism evidence="3 4">
    <name type="scientific">Candidatus Phytoplasma pruni</name>
    <dbReference type="NCBI Taxonomy" id="479893"/>
    <lineage>
        <taxon>Bacteria</taxon>
        <taxon>Bacillati</taxon>
        <taxon>Mycoplasmatota</taxon>
        <taxon>Mollicutes</taxon>
        <taxon>Acholeplasmatales</taxon>
        <taxon>Acholeplasmataceae</taxon>
        <taxon>Candidatus Phytoplasma</taxon>
        <taxon>16SrIII (X-disease group)</taxon>
    </lineage>
</organism>
<dbReference type="EMBL" id="LHCF01000037">
    <property type="protein sequence ID" value="KOR75220.1"/>
    <property type="molecule type" value="Genomic_DNA"/>
</dbReference>
<gene>
    <name evidence="3" type="ORF">CPX_001818</name>
</gene>
<feature type="coiled-coil region" evidence="1">
    <location>
        <begin position="57"/>
        <end position="159"/>
    </location>
</feature>
<comment type="caution">
    <text evidence="3">The sequence shown here is derived from an EMBL/GenBank/DDBJ whole genome shotgun (WGS) entry which is preliminary data.</text>
</comment>
<dbReference type="AlphaFoldDB" id="A0A0M1MZJ8"/>
<protein>
    <submittedName>
        <fullName evidence="3">Uncharacterized protein</fullName>
    </submittedName>
</protein>
<evidence type="ECO:0000313" key="4">
    <source>
        <dbReference type="Proteomes" id="UP000037386"/>
    </source>
</evidence>
<dbReference type="PATRIC" id="fig|479893.3.peg.647"/>
<name>A0A0M1MZJ8_9MOLU</name>
<accession>A0A0M1MZJ8</accession>
<feature type="coiled-coil region" evidence="1">
    <location>
        <begin position="197"/>
        <end position="233"/>
    </location>
</feature>
<dbReference type="RefSeq" id="WP_053521635.1">
    <property type="nucleotide sequence ID" value="NZ_LHCF01000037.1"/>
</dbReference>
<dbReference type="PROSITE" id="PS51257">
    <property type="entry name" value="PROKAR_LIPOPROTEIN"/>
    <property type="match status" value="1"/>
</dbReference>
<evidence type="ECO:0000256" key="2">
    <source>
        <dbReference type="SAM" id="Phobius"/>
    </source>
</evidence>
<sequence>MKKQKLKTFNKLYFGLLAVILLVLGCLAGYYYITKEPVKDKKAETSKKIVSQSDNPLDQLENQIKFYEQKLKETSDAASKETLQQIIKFYQKQKANVEKKNLWEDYSHLLEEEIKTLDQKLKNETHKLTAKHALTASKLKKEKELIALQEQEKLLTEEEEIENTLLPDITNKLKNPDLKEEDKKKIIEEQTRLTIKLDETQKQISKMIQKIKIIQEINHLEKEIAEAQEAEEEDYFTHLLNTRKEQLQTQLEALN</sequence>
<reference evidence="4" key="1">
    <citation type="submission" date="2015-05" db="EMBL/GenBank/DDBJ databases">
        <title>Draft genome sequence of 'Candidatus Phytoplasma Pruni' strain CX, a plant pathogenic bacterium.</title>
        <authorList>
            <person name="Lee I.-M."/>
            <person name="Bottner-Parker K.D."/>
            <person name="Shao J."/>
            <person name="Gundersen-Rindal D.E."/>
            <person name="Zhao Y."/>
            <person name="Davis R.E."/>
        </authorList>
    </citation>
    <scope>NUCLEOTIDE SEQUENCE [LARGE SCALE GENOMIC DNA]</scope>
    <source>
        <strain evidence="4">CX</strain>
    </source>
</reference>
<evidence type="ECO:0000313" key="3">
    <source>
        <dbReference type="EMBL" id="KOR75220.1"/>
    </source>
</evidence>